<evidence type="ECO:0000259" key="2">
    <source>
        <dbReference type="Pfam" id="PF08327"/>
    </source>
</evidence>
<dbReference type="InterPro" id="IPR013538">
    <property type="entry name" value="ASHA1/2-like_C"/>
</dbReference>
<comment type="caution">
    <text evidence="3">The sequence shown here is derived from an EMBL/GenBank/DDBJ whole genome shotgun (WGS) entry which is preliminary data.</text>
</comment>
<organism evidence="3 4">
    <name type="scientific">Nonomuraea africana</name>
    <dbReference type="NCBI Taxonomy" id="46171"/>
    <lineage>
        <taxon>Bacteria</taxon>
        <taxon>Bacillati</taxon>
        <taxon>Actinomycetota</taxon>
        <taxon>Actinomycetes</taxon>
        <taxon>Streptosporangiales</taxon>
        <taxon>Streptosporangiaceae</taxon>
        <taxon>Nonomuraea</taxon>
    </lineage>
</organism>
<dbReference type="Gene3D" id="3.30.530.20">
    <property type="match status" value="1"/>
</dbReference>
<proteinExistence type="inferred from homology"/>
<keyword evidence="4" id="KW-1185">Reference proteome</keyword>
<dbReference type="SUPFAM" id="SSF55961">
    <property type="entry name" value="Bet v1-like"/>
    <property type="match status" value="1"/>
</dbReference>
<dbReference type="Pfam" id="PF08327">
    <property type="entry name" value="AHSA1"/>
    <property type="match status" value="1"/>
</dbReference>
<dbReference type="EMBL" id="JADBEF010000001">
    <property type="protein sequence ID" value="MBE1559647.1"/>
    <property type="molecule type" value="Genomic_DNA"/>
</dbReference>
<dbReference type="RefSeq" id="WP_192774886.1">
    <property type="nucleotide sequence ID" value="NZ_BAAASY010000005.1"/>
</dbReference>
<reference evidence="3 4" key="1">
    <citation type="submission" date="2020-10" db="EMBL/GenBank/DDBJ databases">
        <title>Sequencing the genomes of 1000 actinobacteria strains.</title>
        <authorList>
            <person name="Klenk H.-P."/>
        </authorList>
    </citation>
    <scope>NUCLEOTIDE SEQUENCE [LARGE SCALE GENOMIC DNA]</scope>
    <source>
        <strain evidence="3 4">DSM 43748</strain>
    </source>
</reference>
<dbReference type="Proteomes" id="UP000661607">
    <property type="component" value="Unassembled WGS sequence"/>
</dbReference>
<dbReference type="InterPro" id="IPR023393">
    <property type="entry name" value="START-like_dom_sf"/>
</dbReference>
<accession>A0ABR9KDL5</accession>
<name>A0ABR9KDL5_9ACTN</name>
<protein>
    <submittedName>
        <fullName evidence="3">Uncharacterized protein YndB with AHSA1/START domain</fullName>
    </submittedName>
</protein>
<sequence length="149" mass="16704">MNDDKQAERPRDSVRTQVTVAVDPATAFRVFTDEIDSWYVRGPHSWVDPARAVGIGFEDGFLRERWAGGGHVDTGRVLIWEPGRRLVWADLIHRTGAMEVEVCFTAVEGGTEVCLEHRGLDTLPPPVAGRIRLGYSWQIALGWFARFLG</sequence>
<comment type="similarity">
    <text evidence="1">Belongs to the AHA1 family.</text>
</comment>
<gene>
    <name evidence="3" type="ORF">H4W81_002426</name>
</gene>
<evidence type="ECO:0000256" key="1">
    <source>
        <dbReference type="ARBA" id="ARBA00006817"/>
    </source>
</evidence>
<evidence type="ECO:0000313" key="4">
    <source>
        <dbReference type="Proteomes" id="UP000661607"/>
    </source>
</evidence>
<evidence type="ECO:0000313" key="3">
    <source>
        <dbReference type="EMBL" id="MBE1559647.1"/>
    </source>
</evidence>
<feature type="domain" description="Activator of Hsp90 ATPase homologue 1/2-like C-terminal" evidence="2">
    <location>
        <begin position="22"/>
        <end position="122"/>
    </location>
</feature>